<evidence type="ECO:0000313" key="1">
    <source>
        <dbReference type="EMBL" id="VEP14455.1"/>
    </source>
</evidence>
<reference evidence="1 2" key="1">
    <citation type="submission" date="2019-01" db="EMBL/GenBank/DDBJ databases">
        <authorList>
            <person name="Brito A."/>
        </authorList>
    </citation>
    <scope>NUCLEOTIDE SEQUENCE [LARGE SCALE GENOMIC DNA]</scope>
    <source>
        <strain evidence="1">1</strain>
    </source>
</reference>
<proteinExistence type="predicted"/>
<gene>
    <name evidence="1" type="ORF">H1P_2660006</name>
</gene>
<keyword evidence="2" id="KW-1185">Reference proteome</keyword>
<organism evidence="1 2">
    <name type="scientific">Hyella patelloides LEGE 07179</name>
    <dbReference type="NCBI Taxonomy" id="945734"/>
    <lineage>
        <taxon>Bacteria</taxon>
        <taxon>Bacillati</taxon>
        <taxon>Cyanobacteriota</taxon>
        <taxon>Cyanophyceae</taxon>
        <taxon>Pleurocapsales</taxon>
        <taxon>Hyellaceae</taxon>
        <taxon>Hyella</taxon>
    </lineage>
</organism>
<evidence type="ECO:0000313" key="2">
    <source>
        <dbReference type="Proteomes" id="UP000320055"/>
    </source>
</evidence>
<accession>A0A563VSP5</accession>
<dbReference type="RefSeq" id="WP_144873055.1">
    <property type="nucleotide sequence ID" value="NZ_LR214009.1"/>
</dbReference>
<name>A0A563VSP5_9CYAN</name>
<dbReference type="Proteomes" id="UP000320055">
    <property type="component" value="Unassembled WGS sequence"/>
</dbReference>
<protein>
    <submittedName>
        <fullName evidence="1">Uncharacterized protein</fullName>
    </submittedName>
</protein>
<dbReference type="AlphaFoldDB" id="A0A563VSP5"/>
<dbReference type="EMBL" id="CAACVJ010000186">
    <property type="protein sequence ID" value="VEP14455.1"/>
    <property type="molecule type" value="Genomic_DNA"/>
</dbReference>
<sequence length="59" mass="6950">MTIKEARKIDHQYESELFSIDNKIKINTPPYWWQKSTDAVFLAIYEHPKIIGFVTVTPP</sequence>